<proteinExistence type="predicted"/>
<feature type="region of interest" description="Disordered" evidence="1">
    <location>
        <begin position="56"/>
        <end position="282"/>
    </location>
</feature>
<feature type="compositionally biased region" description="Polar residues" evidence="1">
    <location>
        <begin position="221"/>
        <end position="238"/>
    </location>
</feature>
<reference evidence="2" key="1">
    <citation type="submission" date="2017-07" db="EMBL/GenBank/DDBJ databases">
        <title>Taro Niue Genome Assembly and Annotation.</title>
        <authorList>
            <person name="Atibalentja N."/>
            <person name="Keating K."/>
            <person name="Fields C.J."/>
        </authorList>
    </citation>
    <scope>NUCLEOTIDE SEQUENCE</scope>
    <source>
        <strain evidence="2">Niue_2</strain>
        <tissue evidence="2">Leaf</tissue>
    </source>
</reference>
<dbReference type="Proteomes" id="UP000652761">
    <property type="component" value="Unassembled WGS sequence"/>
</dbReference>
<evidence type="ECO:0000313" key="2">
    <source>
        <dbReference type="EMBL" id="MQL97381.1"/>
    </source>
</evidence>
<protein>
    <submittedName>
        <fullName evidence="2">Uncharacterized protein</fullName>
    </submittedName>
</protein>
<dbReference type="AlphaFoldDB" id="A0A843VKJ4"/>
<name>A0A843VKJ4_COLES</name>
<evidence type="ECO:0000313" key="3">
    <source>
        <dbReference type="Proteomes" id="UP000652761"/>
    </source>
</evidence>
<feature type="compositionally biased region" description="Basic and acidic residues" evidence="1">
    <location>
        <begin position="146"/>
        <end position="165"/>
    </location>
</feature>
<feature type="compositionally biased region" description="Polar residues" evidence="1">
    <location>
        <begin position="129"/>
        <end position="144"/>
    </location>
</feature>
<sequence length="282" mass="31097">MSQIKVQVQKEGTVLKGHTPKTCKKATLNSRYKSAHAHNSHCWQRTVQQIANTTVRQRTPATASPYLNRVGGEPREQGSVGITSPLPARAAGTPTSRSKTTLQSSKVRNAYHRVLQSSGNRETPRPQPGSGQTRLPQNQQTTPRHTPAETKELTEHRSDHMRPESHNTSTNNPDLHEVREGQPDVTMRDIEQPCEKQRLTTGTATSDLHKAEGSQAEPPCTSDTPRGQGTTHPDVTTDGTKERVIEIAVGYLHKTPRENPQTETIKHGPQGQPTKTKEARHG</sequence>
<organism evidence="2 3">
    <name type="scientific">Colocasia esculenta</name>
    <name type="common">Wild taro</name>
    <name type="synonym">Arum esculentum</name>
    <dbReference type="NCBI Taxonomy" id="4460"/>
    <lineage>
        <taxon>Eukaryota</taxon>
        <taxon>Viridiplantae</taxon>
        <taxon>Streptophyta</taxon>
        <taxon>Embryophyta</taxon>
        <taxon>Tracheophyta</taxon>
        <taxon>Spermatophyta</taxon>
        <taxon>Magnoliopsida</taxon>
        <taxon>Liliopsida</taxon>
        <taxon>Araceae</taxon>
        <taxon>Aroideae</taxon>
        <taxon>Colocasieae</taxon>
        <taxon>Colocasia</taxon>
    </lineage>
</organism>
<evidence type="ECO:0000256" key="1">
    <source>
        <dbReference type="SAM" id="MobiDB-lite"/>
    </source>
</evidence>
<accession>A0A843VKJ4</accession>
<feature type="compositionally biased region" description="Basic and acidic residues" evidence="1">
    <location>
        <begin position="174"/>
        <end position="198"/>
    </location>
</feature>
<feature type="compositionally biased region" description="Polar residues" evidence="1">
    <location>
        <begin position="93"/>
        <end position="107"/>
    </location>
</feature>
<keyword evidence="3" id="KW-1185">Reference proteome</keyword>
<dbReference type="EMBL" id="NMUH01002041">
    <property type="protein sequence ID" value="MQL97381.1"/>
    <property type="molecule type" value="Genomic_DNA"/>
</dbReference>
<comment type="caution">
    <text evidence="2">The sequence shown here is derived from an EMBL/GenBank/DDBJ whole genome shotgun (WGS) entry which is preliminary data.</text>
</comment>
<gene>
    <name evidence="2" type="ORF">Taro_030070</name>
</gene>